<protein>
    <submittedName>
        <fullName evidence="2">SAG family member</fullName>
    </submittedName>
</protein>
<dbReference type="RefSeq" id="XP_013356441.1">
    <property type="nucleotide sequence ID" value="XM_013500987.1"/>
</dbReference>
<dbReference type="Proteomes" id="UP000030744">
    <property type="component" value="Unassembled WGS sequence"/>
</dbReference>
<dbReference type="InterPro" id="IPR021288">
    <property type="entry name" value="Surface_antigen"/>
</dbReference>
<proteinExistence type="predicted"/>
<gene>
    <name evidence="2" type="ORF">EMH_0017730</name>
</gene>
<organism evidence="2 3">
    <name type="scientific">Eimeria mitis</name>
    <dbReference type="NCBI Taxonomy" id="44415"/>
    <lineage>
        <taxon>Eukaryota</taxon>
        <taxon>Sar</taxon>
        <taxon>Alveolata</taxon>
        <taxon>Apicomplexa</taxon>
        <taxon>Conoidasida</taxon>
        <taxon>Coccidia</taxon>
        <taxon>Eucoccidiorida</taxon>
        <taxon>Eimeriorina</taxon>
        <taxon>Eimeriidae</taxon>
        <taxon>Eimeria</taxon>
    </lineage>
</organism>
<evidence type="ECO:0000256" key="1">
    <source>
        <dbReference type="SAM" id="SignalP"/>
    </source>
</evidence>
<name>U6KEJ5_9EIME</name>
<reference evidence="2" key="2">
    <citation type="submission" date="2013-10" db="EMBL/GenBank/DDBJ databases">
        <authorList>
            <person name="Aslett M."/>
        </authorList>
    </citation>
    <scope>NUCLEOTIDE SEQUENCE [LARGE SCALE GENOMIC DNA]</scope>
    <source>
        <strain evidence="2">Houghton</strain>
    </source>
</reference>
<reference evidence="2" key="1">
    <citation type="submission" date="2013-10" db="EMBL/GenBank/DDBJ databases">
        <title>Genomic analysis of the causative agents of coccidiosis in chickens.</title>
        <authorList>
            <person name="Reid A.J."/>
            <person name="Blake D."/>
            <person name="Billington K."/>
            <person name="Browne H."/>
            <person name="Dunn M."/>
            <person name="Hung S."/>
            <person name="Kawahara F."/>
            <person name="Miranda-Saavedra D."/>
            <person name="Mourier T."/>
            <person name="Nagra H."/>
            <person name="Otto T.D."/>
            <person name="Rawlings N."/>
            <person name="Sanchez A."/>
            <person name="Sanders M."/>
            <person name="Subramaniam C."/>
            <person name="Tay Y."/>
            <person name="Dear P."/>
            <person name="Doerig C."/>
            <person name="Gruber A."/>
            <person name="Parkinson J."/>
            <person name="Shirley M."/>
            <person name="Wan K.L."/>
            <person name="Berriman M."/>
            <person name="Tomley F."/>
            <person name="Pain A."/>
        </authorList>
    </citation>
    <scope>NUCLEOTIDE SEQUENCE [LARGE SCALE GENOMIC DNA]</scope>
    <source>
        <strain evidence="2">Houghton</strain>
    </source>
</reference>
<keyword evidence="3" id="KW-1185">Reference proteome</keyword>
<feature type="signal peptide" evidence="1">
    <location>
        <begin position="1"/>
        <end position="20"/>
    </location>
</feature>
<dbReference type="EMBL" id="HG685767">
    <property type="protein sequence ID" value="CDJ33878.1"/>
    <property type="molecule type" value="Genomic_DNA"/>
</dbReference>
<keyword evidence="1" id="KW-0732">Signal</keyword>
<dbReference type="VEuPathDB" id="ToxoDB:EMH_0017730"/>
<accession>U6KEJ5</accession>
<evidence type="ECO:0000313" key="3">
    <source>
        <dbReference type="Proteomes" id="UP000030744"/>
    </source>
</evidence>
<feature type="chain" id="PRO_5004672866" evidence="1">
    <location>
        <begin position="21"/>
        <end position="266"/>
    </location>
</feature>
<evidence type="ECO:0000313" key="2">
    <source>
        <dbReference type="EMBL" id="CDJ33878.1"/>
    </source>
</evidence>
<sequence>MTALKLFSLASASAFLMANAVHQTAKQSQLTPSEGSATYTVNLGKTPVCLAEINNAREAAGLAHFKEATDEMWPTSGLQRSQQQANPWDPVCKALIAKDSEEEETPKNAGTSEFKSATYAFMALTTDQADCAAAVDHWKDAVNNFSSLPPSKAEDKELYDKPENVSFVAMYNPSESAIADCRVVTCTETPANPDQAESFSSRNNGEAKTGYALLCMTTPDLMTATSPAPFSEDQWSKIKASLTGSASVAAPSLIAFAIAALGLAAF</sequence>
<dbReference type="AlphaFoldDB" id="U6KEJ5"/>
<dbReference type="GeneID" id="25376709"/>
<dbReference type="Pfam" id="PF11054">
    <property type="entry name" value="Surface_antigen"/>
    <property type="match status" value="1"/>
</dbReference>